<feature type="region of interest" description="Disordered" evidence="1">
    <location>
        <begin position="95"/>
        <end position="126"/>
    </location>
</feature>
<organism evidence="2">
    <name type="scientific">marine sediment metagenome</name>
    <dbReference type="NCBI Taxonomy" id="412755"/>
    <lineage>
        <taxon>unclassified sequences</taxon>
        <taxon>metagenomes</taxon>
        <taxon>ecological metagenomes</taxon>
    </lineage>
</organism>
<dbReference type="EMBL" id="BARW01009476">
    <property type="protein sequence ID" value="GAI80933.1"/>
    <property type="molecule type" value="Genomic_DNA"/>
</dbReference>
<dbReference type="AlphaFoldDB" id="X1RJX1"/>
<comment type="caution">
    <text evidence="2">The sequence shown here is derived from an EMBL/GenBank/DDBJ whole genome shotgun (WGS) entry which is preliminary data.</text>
</comment>
<protein>
    <submittedName>
        <fullName evidence="2">Uncharacterized protein</fullName>
    </submittedName>
</protein>
<sequence length="126" mass="14714">MAKKTKEELHGEMQHHFDHTLAPPDAPDFNHNLLGEETRESFVTIPFLPYYLEPYEDEDEPITAMKEHFEAEGWTVAVYPDRLVISKVWDKTEIPKAKARGKARQKVREDKHKKDKQDAKDRGEEG</sequence>
<gene>
    <name evidence="2" type="ORF">S12H4_19045</name>
</gene>
<feature type="compositionally biased region" description="Basic and acidic residues" evidence="1">
    <location>
        <begin position="106"/>
        <end position="126"/>
    </location>
</feature>
<name>X1RJX1_9ZZZZ</name>
<evidence type="ECO:0000256" key="1">
    <source>
        <dbReference type="SAM" id="MobiDB-lite"/>
    </source>
</evidence>
<reference evidence="2" key="1">
    <citation type="journal article" date="2014" name="Front. Microbiol.">
        <title>High frequency of phylogenetically diverse reductive dehalogenase-homologous genes in deep subseafloor sedimentary metagenomes.</title>
        <authorList>
            <person name="Kawai M."/>
            <person name="Futagami T."/>
            <person name="Toyoda A."/>
            <person name="Takaki Y."/>
            <person name="Nishi S."/>
            <person name="Hori S."/>
            <person name="Arai W."/>
            <person name="Tsubouchi T."/>
            <person name="Morono Y."/>
            <person name="Uchiyama I."/>
            <person name="Ito T."/>
            <person name="Fujiyama A."/>
            <person name="Inagaki F."/>
            <person name="Takami H."/>
        </authorList>
    </citation>
    <scope>NUCLEOTIDE SEQUENCE</scope>
    <source>
        <strain evidence="2">Expedition CK06-06</strain>
    </source>
</reference>
<accession>X1RJX1</accession>
<feature type="region of interest" description="Disordered" evidence="1">
    <location>
        <begin position="1"/>
        <end position="32"/>
    </location>
</feature>
<feature type="compositionally biased region" description="Basic and acidic residues" evidence="1">
    <location>
        <begin position="1"/>
        <end position="19"/>
    </location>
</feature>
<proteinExistence type="predicted"/>
<evidence type="ECO:0000313" key="2">
    <source>
        <dbReference type="EMBL" id="GAI80933.1"/>
    </source>
</evidence>
<feature type="non-terminal residue" evidence="2">
    <location>
        <position position="126"/>
    </location>
</feature>